<dbReference type="PANTHER" id="PTHR32322:SF2">
    <property type="entry name" value="EAMA DOMAIN-CONTAINING PROTEIN"/>
    <property type="match status" value="1"/>
</dbReference>
<proteinExistence type="inferred from homology"/>
<feature type="domain" description="EamA" evidence="8">
    <location>
        <begin position="148"/>
        <end position="279"/>
    </location>
</feature>
<dbReference type="InterPro" id="IPR000620">
    <property type="entry name" value="EamA_dom"/>
</dbReference>
<comment type="subcellular location">
    <subcellularLocation>
        <location evidence="1">Cell membrane</location>
        <topology evidence="1">Multi-pass membrane protein</topology>
    </subcellularLocation>
</comment>
<feature type="transmembrane region" description="Helical" evidence="7">
    <location>
        <begin position="237"/>
        <end position="258"/>
    </location>
</feature>
<evidence type="ECO:0000313" key="10">
    <source>
        <dbReference type="Proteomes" id="UP001306592"/>
    </source>
</evidence>
<keyword evidence="5 7" id="KW-1133">Transmembrane helix</keyword>
<dbReference type="InterPro" id="IPR037185">
    <property type="entry name" value="EmrE-like"/>
</dbReference>
<protein>
    <submittedName>
        <fullName evidence="9">DMT family transporter</fullName>
    </submittedName>
</protein>
<keyword evidence="4 7" id="KW-0812">Transmembrane</keyword>
<comment type="caution">
    <text evidence="9">The sequence shown here is derived from an EMBL/GenBank/DDBJ whole genome shotgun (WGS) entry which is preliminary data.</text>
</comment>
<evidence type="ECO:0000256" key="6">
    <source>
        <dbReference type="ARBA" id="ARBA00023136"/>
    </source>
</evidence>
<accession>A0ABU8DLR8</accession>
<feature type="transmembrane region" description="Helical" evidence="7">
    <location>
        <begin position="179"/>
        <end position="199"/>
    </location>
</feature>
<feature type="transmembrane region" description="Helical" evidence="7">
    <location>
        <begin position="35"/>
        <end position="55"/>
    </location>
</feature>
<evidence type="ECO:0000256" key="3">
    <source>
        <dbReference type="ARBA" id="ARBA00022475"/>
    </source>
</evidence>
<evidence type="ECO:0000313" key="9">
    <source>
        <dbReference type="EMBL" id="MEI2684439.1"/>
    </source>
</evidence>
<feature type="transmembrane region" description="Helical" evidence="7">
    <location>
        <begin position="67"/>
        <end position="88"/>
    </location>
</feature>
<evidence type="ECO:0000256" key="2">
    <source>
        <dbReference type="ARBA" id="ARBA00007362"/>
    </source>
</evidence>
<comment type="similarity">
    <text evidence="2">Belongs to the EamA transporter family.</text>
</comment>
<evidence type="ECO:0000256" key="7">
    <source>
        <dbReference type="SAM" id="Phobius"/>
    </source>
</evidence>
<dbReference type="InterPro" id="IPR050638">
    <property type="entry name" value="AA-Vitamin_Transporters"/>
</dbReference>
<feature type="transmembrane region" description="Helical" evidence="7">
    <location>
        <begin position="94"/>
        <end position="113"/>
    </location>
</feature>
<dbReference type="EMBL" id="JBANEI010000028">
    <property type="protein sequence ID" value="MEI2684439.1"/>
    <property type="molecule type" value="Genomic_DNA"/>
</dbReference>
<gene>
    <name evidence="9" type="ORF">V8N49_22710</name>
</gene>
<keyword evidence="10" id="KW-1185">Reference proteome</keyword>
<evidence type="ECO:0000256" key="5">
    <source>
        <dbReference type="ARBA" id="ARBA00022989"/>
    </source>
</evidence>
<organism evidence="9 10">
    <name type="scientific">Erwinia aphidicola</name>
    <dbReference type="NCBI Taxonomy" id="68334"/>
    <lineage>
        <taxon>Bacteria</taxon>
        <taxon>Pseudomonadati</taxon>
        <taxon>Pseudomonadota</taxon>
        <taxon>Gammaproteobacteria</taxon>
        <taxon>Enterobacterales</taxon>
        <taxon>Erwiniaceae</taxon>
        <taxon>Erwinia</taxon>
    </lineage>
</organism>
<feature type="transmembrane region" description="Helical" evidence="7">
    <location>
        <begin position="264"/>
        <end position="282"/>
    </location>
</feature>
<reference evidence="9 10" key="1">
    <citation type="submission" date="2024-02" db="EMBL/GenBank/DDBJ databases">
        <title>First report Erwinia aphidicola in onion in Chile.</title>
        <authorList>
            <person name="Valenzuela M."/>
            <person name="Pena M."/>
            <person name="Dutta B."/>
        </authorList>
    </citation>
    <scope>NUCLEOTIDE SEQUENCE [LARGE SCALE GENOMIC DNA]</scope>
    <source>
        <strain evidence="9 10">QCJ3A</strain>
    </source>
</reference>
<feature type="transmembrane region" description="Helical" evidence="7">
    <location>
        <begin position="151"/>
        <end position="167"/>
    </location>
</feature>
<feature type="transmembrane region" description="Helical" evidence="7">
    <location>
        <begin position="7"/>
        <end position="29"/>
    </location>
</feature>
<evidence type="ECO:0000256" key="4">
    <source>
        <dbReference type="ARBA" id="ARBA00022692"/>
    </source>
</evidence>
<evidence type="ECO:0000256" key="1">
    <source>
        <dbReference type="ARBA" id="ARBA00004651"/>
    </source>
</evidence>
<feature type="transmembrane region" description="Helical" evidence="7">
    <location>
        <begin position="122"/>
        <end position="145"/>
    </location>
</feature>
<evidence type="ECO:0000259" key="8">
    <source>
        <dbReference type="Pfam" id="PF00892"/>
    </source>
</evidence>
<dbReference type="RefSeq" id="WP_048914844.1">
    <property type="nucleotide sequence ID" value="NZ_CAKKMT010000018.1"/>
</dbReference>
<dbReference type="PANTHER" id="PTHR32322">
    <property type="entry name" value="INNER MEMBRANE TRANSPORTER"/>
    <property type="match status" value="1"/>
</dbReference>
<name>A0ABU8DLR8_ERWAP</name>
<dbReference type="Pfam" id="PF00892">
    <property type="entry name" value="EamA"/>
    <property type="match status" value="2"/>
</dbReference>
<feature type="transmembrane region" description="Helical" evidence="7">
    <location>
        <begin position="211"/>
        <end position="230"/>
    </location>
</feature>
<keyword evidence="3" id="KW-1003">Cell membrane</keyword>
<feature type="domain" description="EamA" evidence="8">
    <location>
        <begin position="9"/>
        <end position="135"/>
    </location>
</feature>
<sequence>MEQTKAGWWSGLAGVVIFSGSLPATRVAVTDFSPLFLTSARAVIAALLAAGLLLLLRQRRPQRGDIIPLLIIAAGVVVGFPLLTALALRHITAAHSLVFIGLLPLSTAIFGVLRGGERPRPAFWLFSLLGAATVAGFAIACGTGGSFSGDSLMIAAIVLCGLGYAEGAGLSRRLGGWQVISWALLLSLPLMLLIGLFTLPTSWHSISAPAWLGLGYVSLFSMLIGFIFWYRGLALGGIAGVGQLQLLQPFFGLVFTALFLHEAIALSMVVCAGVIILCVAGAKRFAH</sequence>
<dbReference type="Proteomes" id="UP001306592">
    <property type="component" value="Unassembled WGS sequence"/>
</dbReference>
<dbReference type="SUPFAM" id="SSF103481">
    <property type="entry name" value="Multidrug resistance efflux transporter EmrE"/>
    <property type="match status" value="2"/>
</dbReference>
<keyword evidence="6 7" id="KW-0472">Membrane</keyword>